<organism evidence="2 3">
    <name type="scientific">Hyaloperonospora arabidopsidis (strain Emoy2)</name>
    <name type="common">Downy mildew agent</name>
    <name type="synonym">Peronospora arabidopsidis</name>
    <dbReference type="NCBI Taxonomy" id="559515"/>
    <lineage>
        <taxon>Eukaryota</taxon>
        <taxon>Sar</taxon>
        <taxon>Stramenopiles</taxon>
        <taxon>Oomycota</taxon>
        <taxon>Peronosporomycetes</taxon>
        <taxon>Peronosporales</taxon>
        <taxon>Peronosporaceae</taxon>
        <taxon>Hyaloperonospora</taxon>
    </lineage>
</organism>
<keyword evidence="1" id="KW-0732">Signal</keyword>
<dbReference type="AlphaFoldDB" id="M4B3M2"/>
<evidence type="ECO:0000313" key="3">
    <source>
        <dbReference type="Proteomes" id="UP000011713"/>
    </source>
</evidence>
<evidence type="ECO:0000256" key="1">
    <source>
        <dbReference type="SAM" id="SignalP"/>
    </source>
</evidence>
<reference evidence="3" key="1">
    <citation type="journal article" date="2010" name="Science">
        <title>Signatures of adaptation to obligate biotrophy in the Hyaloperonospora arabidopsidis genome.</title>
        <authorList>
            <person name="Baxter L."/>
            <person name="Tripathy S."/>
            <person name="Ishaque N."/>
            <person name="Boot N."/>
            <person name="Cabral A."/>
            <person name="Kemen E."/>
            <person name="Thines M."/>
            <person name="Ah-Fong A."/>
            <person name="Anderson R."/>
            <person name="Badejoko W."/>
            <person name="Bittner-Eddy P."/>
            <person name="Boore J.L."/>
            <person name="Chibucos M.C."/>
            <person name="Coates M."/>
            <person name="Dehal P."/>
            <person name="Delehaunty K."/>
            <person name="Dong S."/>
            <person name="Downton P."/>
            <person name="Dumas B."/>
            <person name="Fabro G."/>
            <person name="Fronick C."/>
            <person name="Fuerstenberg S.I."/>
            <person name="Fulton L."/>
            <person name="Gaulin E."/>
            <person name="Govers F."/>
            <person name="Hughes L."/>
            <person name="Humphray S."/>
            <person name="Jiang R.H."/>
            <person name="Judelson H."/>
            <person name="Kamoun S."/>
            <person name="Kyung K."/>
            <person name="Meijer H."/>
            <person name="Minx P."/>
            <person name="Morris P."/>
            <person name="Nelson J."/>
            <person name="Phuntumart V."/>
            <person name="Qutob D."/>
            <person name="Rehmany A."/>
            <person name="Rougon-Cardoso A."/>
            <person name="Ryden P."/>
            <person name="Torto-Alalibo T."/>
            <person name="Studholme D."/>
            <person name="Wang Y."/>
            <person name="Win J."/>
            <person name="Wood J."/>
            <person name="Clifton S.W."/>
            <person name="Rogers J."/>
            <person name="Van den Ackerveken G."/>
            <person name="Jones J.D."/>
            <person name="McDowell J.M."/>
            <person name="Beynon J."/>
            <person name="Tyler B.M."/>
        </authorList>
    </citation>
    <scope>NUCLEOTIDE SEQUENCE [LARGE SCALE GENOMIC DNA]</scope>
    <source>
        <strain evidence="3">Emoy2</strain>
    </source>
</reference>
<accession>M4B3M2</accession>
<reference evidence="2" key="2">
    <citation type="submission" date="2015-06" db="UniProtKB">
        <authorList>
            <consortium name="EnsemblProtists"/>
        </authorList>
    </citation>
    <scope>IDENTIFICATION</scope>
    <source>
        <strain evidence="2">Emoy2</strain>
    </source>
</reference>
<dbReference type="EMBL" id="JH598179">
    <property type="status" value="NOT_ANNOTATED_CDS"/>
    <property type="molecule type" value="Genomic_DNA"/>
</dbReference>
<dbReference type="Proteomes" id="UP000011713">
    <property type="component" value="Unassembled WGS sequence"/>
</dbReference>
<feature type="chain" id="PRO_5004048739" description="RxLR effector candidate protein" evidence="1">
    <location>
        <begin position="20"/>
        <end position="247"/>
    </location>
</feature>
<proteinExistence type="predicted"/>
<name>M4B3M2_HYAAE</name>
<protein>
    <recommendedName>
        <fullName evidence="4">RxLR effector candidate protein</fullName>
    </recommendedName>
</protein>
<dbReference type="EnsemblProtists" id="HpaT800871">
    <property type="protein sequence ID" value="HpaP800871"/>
    <property type="gene ID" value="HpaG800871"/>
</dbReference>
<dbReference type="InParanoid" id="M4B3M2"/>
<evidence type="ECO:0000313" key="2">
    <source>
        <dbReference type="EnsemblProtists" id="HpaP800871"/>
    </source>
</evidence>
<dbReference type="VEuPathDB" id="FungiDB:HpaG800871"/>
<keyword evidence="3" id="KW-1185">Reference proteome</keyword>
<dbReference type="HOGENOM" id="CLU_1126325_0_0_1"/>
<feature type="signal peptide" evidence="1">
    <location>
        <begin position="1"/>
        <end position="19"/>
    </location>
</feature>
<sequence length="247" mass="27294">MMSLKYIISTLIFSLSVLNQSFICNLIVTCVPEDGKPHPSHTYNKRSSIGEAVVRRSPEPRCTREKTVKPLPQRCLKACVKVVRGSFKRPPTLVSTSSPSHDPSLCERFSVVKMWSEKIMDPETITTKGQGDTFKLTRVEGIVQHAQILAMSTFGNAKAVTSIARDIAGEAIGEAKVIMLGLFSYLHKSYKAQLPFSLSSVVNQALLRTIDYFLPLRWNCSLFRSSRAARESAGEKPDTVSRPSGGT</sequence>
<evidence type="ECO:0008006" key="4">
    <source>
        <dbReference type="Google" id="ProtNLM"/>
    </source>
</evidence>